<reference evidence="2" key="1">
    <citation type="submission" date="2022-10" db="EMBL/GenBank/DDBJ databases">
        <authorList>
            <person name="Yue Y."/>
        </authorList>
    </citation>
    <scope>NUCLEOTIDE SEQUENCE</scope>
    <source>
        <strain evidence="2">Z654</strain>
    </source>
</reference>
<dbReference type="RefSeq" id="WP_263954657.1">
    <property type="nucleotide sequence ID" value="NZ_JAOYFC010000003.1"/>
</dbReference>
<dbReference type="PROSITE" id="PS50801">
    <property type="entry name" value="STAS"/>
    <property type="match status" value="1"/>
</dbReference>
<sequence length="114" mass="12200">MEITSKLVNDTLLATVEASRIDSAVTVQFKETMRQIASTKSARVVLDLSRVTFLDSSGLGAVVGVMKFLGPERKLEVAGLTINVAKVFSLTRMDTVFRIHNSALDALAASEGTA</sequence>
<dbReference type="Gene3D" id="3.30.750.24">
    <property type="entry name" value="STAS domain"/>
    <property type="match status" value="1"/>
</dbReference>
<organism evidence="2 3">
    <name type="scientific">Halocynthiibacter halioticoli</name>
    <dbReference type="NCBI Taxonomy" id="2986804"/>
    <lineage>
        <taxon>Bacteria</taxon>
        <taxon>Pseudomonadati</taxon>
        <taxon>Pseudomonadota</taxon>
        <taxon>Alphaproteobacteria</taxon>
        <taxon>Rhodobacterales</taxon>
        <taxon>Paracoccaceae</taxon>
        <taxon>Halocynthiibacter</taxon>
    </lineage>
</organism>
<dbReference type="GO" id="GO:0043856">
    <property type="term" value="F:anti-sigma factor antagonist activity"/>
    <property type="evidence" value="ECO:0007669"/>
    <property type="project" value="TreeGrafter"/>
</dbReference>
<dbReference type="PANTHER" id="PTHR33495:SF2">
    <property type="entry name" value="ANTI-SIGMA FACTOR ANTAGONIST TM_1081-RELATED"/>
    <property type="match status" value="1"/>
</dbReference>
<gene>
    <name evidence="2" type="ORF">OH136_14255</name>
</gene>
<dbReference type="CDD" id="cd07043">
    <property type="entry name" value="STAS_anti-anti-sigma_factors"/>
    <property type="match status" value="1"/>
</dbReference>
<dbReference type="Pfam" id="PF01740">
    <property type="entry name" value="STAS"/>
    <property type="match status" value="1"/>
</dbReference>
<proteinExistence type="predicted"/>
<name>A0AAE3J3D6_9RHOB</name>
<evidence type="ECO:0000259" key="1">
    <source>
        <dbReference type="PROSITE" id="PS50801"/>
    </source>
</evidence>
<dbReference type="InterPro" id="IPR002645">
    <property type="entry name" value="STAS_dom"/>
</dbReference>
<dbReference type="AlphaFoldDB" id="A0AAE3J3D6"/>
<dbReference type="InterPro" id="IPR036513">
    <property type="entry name" value="STAS_dom_sf"/>
</dbReference>
<dbReference type="SUPFAM" id="SSF52091">
    <property type="entry name" value="SpoIIaa-like"/>
    <property type="match status" value="1"/>
</dbReference>
<comment type="caution">
    <text evidence="2">The sequence shown here is derived from an EMBL/GenBank/DDBJ whole genome shotgun (WGS) entry which is preliminary data.</text>
</comment>
<keyword evidence="3" id="KW-1185">Reference proteome</keyword>
<feature type="domain" description="STAS" evidence="1">
    <location>
        <begin position="21"/>
        <end position="110"/>
    </location>
</feature>
<protein>
    <submittedName>
        <fullName evidence="2">STAS domain-containing protein</fullName>
    </submittedName>
</protein>
<dbReference type="EMBL" id="JAOYFC010000003">
    <property type="protein sequence ID" value="MCV6825721.1"/>
    <property type="molecule type" value="Genomic_DNA"/>
</dbReference>
<evidence type="ECO:0000313" key="3">
    <source>
        <dbReference type="Proteomes" id="UP001208041"/>
    </source>
</evidence>
<evidence type="ECO:0000313" key="2">
    <source>
        <dbReference type="EMBL" id="MCV6825721.1"/>
    </source>
</evidence>
<accession>A0AAE3J3D6</accession>
<dbReference type="PANTHER" id="PTHR33495">
    <property type="entry name" value="ANTI-SIGMA FACTOR ANTAGONIST TM_1081-RELATED-RELATED"/>
    <property type="match status" value="1"/>
</dbReference>
<dbReference type="Proteomes" id="UP001208041">
    <property type="component" value="Unassembled WGS sequence"/>
</dbReference>